<sequence>MSPGFQDQVDQMMGRLAEHRDRLRETQERLAQETVKVTSKNRAVTVVMGTRSDVREIKFHGEQYRTMAPAELGRTLVQLLEQARAEVHSKVHSAVAPFTGFGDEIRESMLGGTEQFKAMQDARKMWPQQGAAGAARRGGDDEDETDG</sequence>
<dbReference type="InterPro" id="IPR004401">
    <property type="entry name" value="YbaB/EbfC"/>
</dbReference>
<dbReference type="EMBL" id="JBEZVI010000026">
    <property type="protein sequence ID" value="MEU3713499.1"/>
    <property type="molecule type" value="Genomic_DNA"/>
</dbReference>
<name>A0ABV2Z680_9ACTN</name>
<feature type="region of interest" description="Disordered" evidence="2">
    <location>
        <begin position="118"/>
        <end position="147"/>
    </location>
</feature>
<keyword evidence="4" id="KW-1185">Reference proteome</keyword>
<proteinExistence type="predicted"/>
<feature type="coiled-coil region" evidence="1">
    <location>
        <begin position="9"/>
        <end position="36"/>
    </location>
</feature>
<evidence type="ECO:0000313" key="3">
    <source>
        <dbReference type="EMBL" id="MEU3713499.1"/>
    </source>
</evidence>
<evidence type="ECO:0000313" key="4">
    <source>
        <dbReference type="Proteomes" id="UP001550853"/>
    </source>
</evidence>
<dbReference type="InterPro" id="IPR036894">
    <property type="entry name" value="YbaB-like_sf"/>
</dbReference>
<organism evidence="3 4">
    <name type="scientific">Streptomyces catenulae</name>
    <dbReference type="NCBI Taxonomy" id="66875"/>
    <lineage>
        <taxon>Bacteria</taxon>
        <taxon>Bacillati</taxon>
        <taxon>Actinomycetota</taxon>
        <taxon>Actinomycetes</taxon>
        <taxon>Kitasatosporales</taxon>
        <taxon>Streptomycetaceae</taxon>
        <taxon>Streptomyces</taxon>
    </lineage>
</organism>
<gene>
    <name evidence="3" type="ORF">AB0E61_25805</name>
</gene>
<dbReference type="Proteomes" id="UP001550853">
    <property type="component" value="Unassembled WGS sequence"/>
</dbReference>
<evidence type="ECO:0000256" key="2">
    <source>
        <dbReference type="SAM" id="MobiDB-lite"/>
    </source>
</evidence>
<evidence type="ECO:0000256" key="1">
    <source>
        <dbReference type="SAM" id="Coils"/>
    </source>
</evidence>
<comment type="caution">
    <text evidence="3">The sequence shown here is derived from an EMBL/GenBank/DDBJ whole genome shotgun (WGS) entry which is preliminary data.</text>
</comment>
<keyword evidence="1" id="KW-0175">Coiled coil</keyword>
<protein>
    <submittedName>
        <fullName evidence="3">YbaB/EbfC family nucleoid-associated protein</fullName>
    </submittedName>
</protein>
<dbReference type="Gene3D" id="3.30.1310.10">
    <property type="entry name" value="Nucleoid-associated protein YbaB-like domain"/>
    <property type="match status" value="1"/>
</dbReference>
<reference evidence="3 4" key="1">
    <citation type="submission" date="2024-06" db="EMBL/GenBank/DDBJ databases">
        <title>The Natural Products Discovery Center: Release of the First 8490 Sequenced Strains for Exploring Actinobacteria Biosynthetic Diversity.</title>
        <authorList>
            <person name="Kalkreuter E."/>
            <person name="Kautsar S.A."/>
            <person name="Yang D."/>
            <person name="Bader C.D."/>
            <person name="Teijaro C.N."/>
            <person name="Fluegel L."/>
            <person name="Davis C.M."/>
            <person name="Simpson J.R."/>
            <person name="Lauterbach L."/>
            <person name="Steele A.D."/>
            <person name="Gui C."/>
            <person name="Meng S."/>
            <person name="Li G."/>
            <person name="Viehrig K."/>
            <person name="Ye F."/>
            <person name="Su P."/>
            <person name="Kiefer A.F."/>
            <person name="Nichols A."/>
            <person name="Cepeda A.J."/>
            <person name="Yan W."/>
            <person name="Fan B."/>
            <person name="Jiang Y."/>
            <person name="Adhikari A."/>
            <person name="Zheng C.-J."/>
            <person name="Schuster L."/>
            <person name="Cowan T.M."/>
            <person name="Smanski M.J."/>
            <person name="Chevrette M.G."/>
            <person name="De Carvalho L.P.S."/>
            <person name="Shen B."/>
        </authorList>
    </citation>
    <scope>NUCLEOTIDE SEQUENCE [LARGE SCALE GENOMIC DNA]</scope>
    <source>
        <strain evidence="3 4">NPDC033039</strain>
    </source>
</reference>
<dbReference type="SUPFAM" id="SSF82607">
    <property type="entry name" value="YbaB-like"/>
    <property type="match status" value="1"/>
</dbReference>
<dbReference type="Pfam" id="PF02575">
    <property type="entry name" value="YbaB_DNA_bd"/>
    <property type="match status" value="1"/>
</dbReference>
<accession>A0ABV2Z680</accession>
<dbReference type="RefSeq" id="WP_030279802.1">
    <property type="nucleotide sequence ID" value="NZ_JBEZVI010000026.1"/>
</dbReference>